<dbReference type="AlphaFoldDB" id="A0A5C8PQA3"/>
<dbReference type="GO" id="GO:0016705">
    <property type="term" value="F:oxidoreductase activity, acting on paired donors, with incorporation or reduction of molecular oxygen"/>
    <property type="evidence" value="ECO:0007669"/>
    <property type="project" value="InterPro"/>
</dbReference>
<dbReference type="OrthoDB" id="9776438at2"/>
<feature type="domain" description="Luciferase-like" evidence="3">
    <location>
        <begin position="42"/>
        <end position="346"/>
    </location>
</feature>
<protein>
    <submittedName>
        <fullName evidence="4">LLM class flavin-dependent oxidoreductase</fullName>
    </submittedName>
</protein>
<reference evidence="4 5" key="1">
    <citation type="submission" date="2019-06" db="EMBL/GenBank/DDBJ databases">
        <title>New taxonomy in bacterial strain CC-CFT640, isolated from vineyard.</title>
        <authorList>
            <person name="Lin S.-Y."/>
            <person name="Tsai C.-F."/>
            <person name="Young C.-C."/>
        </authorList>
    </citation>
    <scope>NUCLEOTIDE SEQUENCE [LARGE SCALE GENOMIC DNA]</scope>
    <source>
        <strain evidence="4 5">CC-CFT640</strain>
    </source>
</reference>
<evidence type="ECO:0000256" key="2">
    <source>
        <dbReference type="ARBA" id="ARBA00023033"/>
    </source>
</evidence>
<keyword evidence="5" id="KW-1185">Reference proteome</keyword>
<dbReference type="Pfam" id="PF00296">
    <property type="entry name" value="Bac_luciferase"/>
    <property type="match status" value="1"/>
</dbReference>
<dbReference type="InterPro" id="IPR036661">
    <property type="entry name" value="Luciferase-like_sf"/>
</dbReference>
<dbReference type="GO" id="GO:0004497">
    <property type="term" value="F:monooxygenase activity"/>
    <property type="evidence" value="ECO:0007669"/>
    <property type="project" value="UniProtKB-KW"/>
</dbReference>
<evidence type="ECO:0000256" key="1">
    <source>
        <dbReference type="ARBA" id="ARBA00023002"/>
    </source>
</evidence>
<keyword evidence="2" id="KW-0503">Monooxygenase</keyword>
<name>A0A5C8PQA3_9HYPH</name>
<dbReference type="GO" id="GO:0005829">
    <property type="term" value="C:cytosol"/>
    <property type="evidence" value="ECO:0007669"/>
    <property type="project" value="TreeGrafter"/>
</dbReference>
<dbReference type="InterPro" id="IPR050766">
    <property type="entry name" value="Bact_Lucif_Oxidored"/>
</dbReference>
<dbReference type="PANTHER" id="PTHR30137:SF8">
    <property type="entry name" value="BLR5498 PROTEIN"/>
    <property type="match status" value="1"/>
</dbReference>
<dbReference type="InterPro" id="IPR011251">
    <property type="entry name" value="Luciferase-like_dom"/>
</dbReference>
<sequence length="410" mass="47285">MKFTWFHLMPWPHLPDDFREKYRSVWVDIPTTLYDAKRGHQIYHDYLDQLEFAEKMGFDALGVNEHHANAYGLMPSPNIMAAALARRTSKAAVMVLGDSIALYNPPIRVAEEFAMLDVITGGRLVAGFPVGTSMDTNYAYGQIPALTREKYAEAHELIMKAWREDEPFAFNGRYTQLRYVNCWPKPIQRPRPPIFIPGGGSLETYDFCLEFDYTYCYLSYSGYLRAKQLMDGYWERVAKSGKDDSPYRGGFAQVICVADTDAEAERLYAPHVHYFYNRCLHVYPGFADAPGYRTIKTLQANMITQLTQAQLRNYPTLTWKDLVDQGYVIAGSPQTVYDRMVDLAKTLRVGNIFALFQVGDMPGDKVRHSTQLFAEKVMPRLKAEMFPEWRNEDRFWIKPMQDSERRLAAE</sequence>
<evidence type="ECO:0000313" key="4">
    <source>
        <dbReference type="EMBL" id="TXL76742.1"/>
    </source>
</evidence>
<dbReference type="RefSeq" id="WP_147847004.1">
    <property type="nucleotide sequence ID" value="NZ_VDUZ01000010.1"/>
</dbReference>
<proteinExistence type="predicted"/>
<dbReference type="SUPFAM" id="SSF51679">
    <property type="entry name" value="Bacterial luciferase-like"/>
    <property type="match status" value="1"/>
</dbReference>
<evidence type="ECO:0000313" key="5">
    <source>
        <dbReference type="Proteomes" id="UP000321638"/>
    </source>
</evidence>
<evidence type="ECO:0000259" key="3">
    <source>
        <dbReference type="Pfam" id="PF00296"/>
    </source>
</evidence>
<dbReference type="PANTHER" id="PTHR30137">
    <property type="entry name" value="LUCIFERASE-LIKE MONOOXYGENASE"/>
    <property type="match status" value="1"/>
</dbReference>
<keyword evidence="1" id="KW-0560">Oxidoreductase</keyword>
<accession>A0A5C8PQA3</accession>
<gene>
    <name evidence="4" type="ORF">FHP25_11140</name>
</gene>
<dbReference type="Gene3D" id="3.20.20.30">
    <property type="entry name" value="Luciferase-like domain"/>
    <property type="match status" value="1"/>
</dbReference>
<dbReference type="EMBL" id="VDUZ01000010">
    <property type="protein sequence ID" value="TXL76742.1"/>
    <property type="molecule type" value="Genomic_DNA"/>
</dbReference>
<dbReference type="Proteomes" id="UP000321638">
    <property type="component" value="Unassembled WGS sequence"/>
</dbReference>
<organism evidence="4 5">
    <name type="scientific">Vineibacter terrae</name>
    <dbReference type="NCBI Taxonomy" id="2586908"/>
    <lineage>
        <taxon>Bacteria</taxon>
        <taxon>Pseudomonadati</taxon>
        <taxon>Pseudomonadota</taxon>
        <taxon>Alphaproteobacteria</taxon>
        <taxon>Hyphomicrobiales</taxon>
        <taxon>Vineibacter</taxon>
    </lineage>
</organism>
<comment type="caution">
    <text evidence="4">The sequence shown here is derived from an EMBL/GenBank/DDBJ whole genome shotgun (WGS) entry which is preliminary data.</text>
</comment>